<reference evidence="2 3" key="1">
    <citation type="submission" date="2018-06" db="EMBL/GenBank/DDBJ databases">
        <authorList>
            <consortium name="Pathogen Informatics"/>
            <person name="Doyle S."/>
        </authorList>
    </citation>
    <scope>NUCLEOTIDE SEQUENCE [LARGE SCALE GENOMIC DNA]</scope>
    <source>
        <strain evidence="2 3">NCTC12224</strain>
    </source>
</reference>
<keyword evidence="3" id="KW-1185">Reference proteome</keyword>
<dbReference type="RefSeq" id="WP_115270333.1">
    <property type="nucleotide sequence ID" value="NZ_JBNPNB010000102.1"/>
</dbReference>
<dbReference type="InterPro" id="IPR010368">
    <property type="entry name" value="Com_YlbF"/>
</dbReference>
<dbReference type="InterPro" id="IPR023378">
    <property type="entry name" value="YheA/YmcA-like_dom_sf"/>
</dbReference>
<gene>
    <name evidence="2" type="ORF">NCTC12224_02038</name>
</gene>
<dbReference type="Pfam" id="PF06133">
    <property type="entry name" value="Com_YlbF"/>
    <property type="match status" value="1"/>
</dbReference>
<evidence type="ECO:0000313" key="2">
    <source>
        <dbReference type="EMBL" id="SUN62720.1"/>
    </source>
</evidence>
<dbReference type="NCBIfam" id="NF010209">
    <property type="entry name" value="PRK13676.1-1"/>
    <property type="match status" value="1"/>
</dbReference>
<accession>A0A380KEQ0</accession>
<dbReference type="EMBL" id="UHFN01000007">
    <property type="protein sequence ID" value="SUN62720.1"/>
    <property type="molecule type" value="Genomic_DNA"/>
</dbReference>
<dbReference type="Proteomes" id="UP000254924">
    <property type="component" value="Unassembled WGS sequence"/>
</dbReference>
<sequence>MSNIYDVANQLERELRQLPEYKAVLEAKSAIDSDSDAKSLWDEFTQVQSRLQMMVQSGQTPSQEEQDEFKTLLERFSTNPTLKAYLDAQQRLSVYVADIEKIIFAPLQELQ</sequence>
<protein>
    <recommendedName>
        <fullName evidence="1">UPF0342 protein NCTC12224_02038</fullName>
    </recommendedName>
</protein>
<dbReference type="GeneID" id="78357292"/>
<proteinExistence type="inferred from homology"/>
<dbReference type="Gene3D" id="1.20.1500.10">
    <property type="entry name" value="YheA/YmcA-like"/>
    <property type="match status" value="1"/>
</dbReference>
<evidence type="ECO:0000313" key="3">
    <source>
        <dbReference type="Proteomes" id="UP000254924"/>
    </source>
</evidence>
<dbReference type="OrthoDB" id="9811402at2"/>
<dbReference type="AlphaFoldDB" id="A0A380KEQ0"/>
<organism evidence="2 3">
    <name type="scientific">Streptococcus hyointestinalis</name>
    <dbReference type="NCBI Taxonomy" id="1337"/>
    <lineage>
        <taxon>Bacteria</taxon>
        <taxon>Bacillati</taxon>
        <taxon>Bacillota</taxon>
        <taxon>Bacilli</taxon>
        <taxon>Lactobacillales</taxon>
        <taxon>Streptococcaceae</taxon>
        <taxon>Streptococcus</taxon>
    </lineage>
</organism>
<dbReference type="HAMAP" id="MF_01526">
    <property type="entry name" value="UPF0342"/>
    <property type="match status" value="1"/>
</dbReference>
<name>A0A380KEQ0_9STRE</name>
<comment type="similarity">
    <text evidence="1">Belongs to the UPF0342 family.</text>
</comment>
<evidence type="ECO:0000256" key="1">
    <source>
        <dbReference type="HAMAP-Rule" id="MF_01526"/>
    </source>
</evidence>
<dbReference type="SUPFAM" id="SSF158622">
    <property type="entry name" value="YheA/YmcA-like"/>
    <property type="match status" value="1"/>
</dbReference>